<keyword evidence="4" id="KW-1185">Reference proteome</keyword>
<keyword evidence="2" id="KW-0732">Signal</keyword>
<evidence type="ECO:0000313" key="4">
    <source>
        <dbReference type="Proteomes" id="UP000037035"/>
    </source>
</evidence>
<dbReference type="AlphaFoldDB" id="A0A0L6UYZ6"/>
<feature type="compositionally biased region" description="Polar residues" evidence="1">
    <location>
        <begin position="85"/>
        <end position="94"/>
    </location>
</feature>
<evidence type="ECO:0000256" key="1">
    <source>
        <dbReference type="SAM" id="MobiDB-lite"/>
    </source>
</evidence>
<evidence type="ECO:0000256" key="2">
    <source>
        <dbReference type="SAM" id="SignalP"/>
    </source>
</evidence>
<dbReference type="Proteomes" id="UP000037035">
    <property type="component" value="Unassembled WGS sequence"/>
</dbReference>
<feature type="region of interest" description="Disordered" evidence="1">
    <location>
        <begin position="83"/>
        <end position="108"/>
    </location>
</feature>
<dbReference type="STRING" id="27349.A0A0L6UYZ6"/>
<name>A0A0L6UYZ6_9BASI</name>
<protein>
    <submittedName>
        <fullName evidence="3">Putative signal peptide protein</fullName>
    </submittedName>
</protein>
<sequence length="206" mass="22794">MKIRLITIVWISSSLHLSQPQPTTYDCTPQNYHTTAGITGLHHLTGITGLHHTTGITQASISTSQALNFSQFNRTSDKQIAQHASLESQDTVPKSPTVLPPRRSTPNPTPEKVALFTIIDMIQVDLELACTNSSHKLLLETSINFVINCTSPLLRIHDTDLSFALKILTWPILIGNHYWSHGQCHSKSVPLPALTINPHRTLTDVI</sequence>
<organism evidence="3 4">
    <name type="scientific">Puccinia sorghi</name>
    <dbReference type="NCBI Taxonomy" id="27349"/>
    <lineage>
        <taxon>Eukaryota</taxon>
        <taxon>Fungi</taxon>
        <taxon>Dikarya</taxon>
        <taxon>Basidiomycota</taxon>
        <taxon>Pucciniomycotina</taxon>
        <taxon>Pucciniomycetes</taxon>
        <taxon>Pucciniales</taxon>
        <taxon>Pucciniaceae</taxon>
        <taxon>Puccinia</taxon>
    </lineage>
</organism>
<gene>
    <name evidence="3" type="ORF">VP01_3238g5</name>
</gene>
<comment type="caution">
    <text evidence="3">The sequence shown here is derived from an EMBL/GenBank/DDBJ whole genome shotgun (WGS) entry which is preliminary data.</text>
</comment>
<dbReference type="VEuPathDB" id="FungiDB:VP01_3238g5"/>
<proteinExistence type="predicted"/>
<accession>A0A0L6UYZ6</accession>
<evidence type="ECO:0000313" key="3">
    <source>
        <dbReference type="EMBL" id="KNZ53442.1"/>
    </source>
</evidence>
<reference evidence="3 4" key="1">
    <citation type="submission" date="2015-08" db="EMBL/GenBank/DDBJ databases">
        <title>Next Generation Sequencing and Analysis of the Genome of Puccinia sorghi L Schw, the Causal Agent of Maize Common Rust.</title>
        <authorList>
            <person name="Rochi L."/>
            <person name="Burguener G."/>
            <person name="Darino M."/>
            <person name="Turjanski A."/>
            <person name="Kreff E."/>
            <person name="Dieguez M.J."/>
            <person name="Sacco F."/>
        </authorList>
    </citation>
    <scope>NUCLEOTIDE SEQUENCE [LARGE SCALE GENOMIC DNA]</scope>
    <source>
        <strain evidence="3 4">RO10H11247</strain>
    </source>
</reference>
<feature type="signal peptide" evidence="2">
    <location>
        <begin position="1"/>
        <end position="20"/>
    </location>
</feature>
<feature type="chain" id="PRO_5005568155" evidence="2">
    <location>
        <begin position="21"/>
        <end position="206"/>
    </location>
</feature>
<dbReference type="EMBL" id="LAVV01008211">
    <property type="protein sequence ID" value="KNZ53442.1"/>
    <property type="molecule type" value="Genomic_DNA"/>
</dbReference>